<sequence length="1122" mass="119603">MVASTSAAGLLSLLDEPEAEIQAYAIAELDKSVHQFWAEIADNIDRIEILSEASSPLDSATRNLASLLASKVYFHLGEFDDALTFALGADEAFNVDAGDEYTESIVSKAIESYIEQNSATDGPQPDARLVKIVNSMFTRCINAGEYKPAIGIALETRRLDTIEAVFEHTGRKDQELLSYTLEAVMGIGGVGFVFRQQVLRLLIKLFQSLPHPDNFSIAQCFVYLGAPTEVADLLLSLVKQGHEAASASSTANSERDPLLIAYQCAFDLAESATQEFLETVRVDLASKAGGDSSAGEMQTDDNAASSSSTVAGCVSRIRSILLGEESIQLYLDFLIRSNHSDLTVLKSVKESLDARNSIYHSAMTFSNAFMNAGTTSDRFLRENLDWLAKASNWSKFTATAALGVINKGNLKEGLTILRPYLPQDGFTSSAYSEGGSLFALGLIHANHGTEVMDLLTNQIKTNEGEIVLHGAALGIGAAGMATGSLEVYEELRNRLYSDSAVAGEAAGYAMGMVMLGTANQRAVEEMLQYAHETQHEKIIRGLAMGLALLFYGLEDKADTMIDTLLGDKDPILRYGGVYTIALAYAGTGDNKAIRRLLHIAVSDTSDDVRRAAVTSLGFLLFRNPTQVPRIVQLLSESYNPHVRYGSTLALGIACASTGLDEAVDLLMPMAKDPVDFVRQGAYIALSLIMLQQNSELNPRVTEIRELYSKVLGDKHEEPMAKFGAALSSGLIDAGGRNVTCSLQSRIGGNNNMMGIVGMALFTQFWYWFPMAHFASLAFSPTALIGLDRELRIPDFEFVSNARPSLFRYPETTKKDKEKKVEKVETAVLSTTARARQRQKAKEREKAVKEGMDVDDVKPAVGAGKADADSEMKDASTDTPASAAKKPRRKPAEPTSERLQNYSRVTPAQSKFVAFPSDSRYTPVRAVQGISTTKTNFHDDSANPVGVKGALGLLGNATPKQGESGTATPLGQQKDLKAGAQASAATAKPAAPTGATTAAASALTPDEIRKLRSRSSGGSGAGILLLVDRRSTDSFRGLRVSGGDEGGDAAAAGAANGATAPAGNDELSEADRAAIEAALAGDDENIGEEKANINSVRDQQEQGRRDGPGGGAAPGGGGPPAAH</sequence>
<dbReference type="InterPro" id="IPR002015">
    <property type="entry name" value="Proteasome/cyclosome_rpt"/>
</dbReference>
<dbReference type="Pfam" id="PF21505">
    <property type="entry name" value="RPN2_N"/>
    <property type="match status" value="1"/>
</dbReference>
<dbReference type="GO" id="GO:0043161">
    <property type="term" value="P:proteasome-mediated ubiquitin-dependent protein catabolic process"/>
    <property type="evidence" value="ECO:0007669"/>
    <property type="project" value="TreeGrafter"/>
</dbReference>
<comment type="similarity">
    <text evidence="2 6">Belongs to the proteasome subunit S1 family.</text>
</comment>
<dbReference type="AlphaFoldDB" id="A0A316UU82"/>
<dbReference type="GO" id="GO:0008540">
    <property type="term" value="C:proteasome regulatory particle, base subcomplex"/>
    <property type="evidence" value="ECO:0007669"/>
    <property type="project" value="UniProtKB-UniRule"/>
</dbReference>
<name>A0A316UU82_9BASI</name>
<dbReference type="InterPro" id="IPR016642">
    <property type="entry name" value="26S_Psome_Rpn2"/>
</dbReference>
<feature type="compositionally biased region" description="Basic and acidic residues" evidence="7">
    <location>
        <begin position="865"/>
        <end position="875"/>
    </location>
</feature>
<dbReference type="Gene3D" id="1.25.10.10">
    <property type="entry name" value="Leucine-rich Repeat Variant"/>
    <property type="match status" value="1"/>
</dbReference>
<dbReference type="STRING" id="1569628.A0A316UU82"/>
<evidence type="ECO:0000256" key="5">
    <source>
        <dbReference type="ARBA" id="ARBA00022942"/>
    </source>
</evidence>
<evidence type="ECO:0000256" key="3">
    <source>
        <dbReference type="ARBA" id="ARBA00015684"/>
    </source>
</evidence>
<dbReference type="Pfam" id="PF01851">
    <property type="entry name" value="PC_rep"/>
    <property type="match status" value="2"/>
</dbReference>
<dbReference type="PANTHER" id="PTHR10943:SF2">
    <property type="entry name" value="26S PROTEASOME NON-ATPASE REGULATORY SUBUNIT 1"/>
    <property type="match status" value="1"/>
</dbReference>
<protein>
    <recommendedName>
        <fullName evidence="3 6">26S proteasome regulatory subunit RPN2</fullName>
    </recommendedName>
</protein>
<feature type="region of interest" description="Disordered" evidence="7">
    <location>
        <begin position="953"/>
        <end position="999"/>
    </location>
</feature>
<feature type="compositionally biased region" description="Basic and acidic residues" evidence="7">
    <location>
        <begin position="1097"/>
        <end position="1106"/>
    </location>
</feature>
<dbReference type="OrthoDB" id="261572at2759"/>
<evidence type="ECO:0000256" key="6">
    <source>
        <dbReference type="PIRNR" id="PIRNR015947"/>
    </source>
</evidence>
<evidence type="ECO:0000259" key="8">
    <source>
        <dbReference type="Pfam" id="PF18004"/>
    </source>
</evidence>
<dbReference type="Pfam" id="PF13646">
    <property type="entry name" value="HEAT_2"/>
    <property type="match status" value="1"/>
</dbReference>
<feature type="compositionally biased region" description="Basic and acidic residues" evidence="7">
    <location>
        <begin position="839"/>
        <end position="857"/>
    </location>
</feature>
<dbReference type="GeneID" id="37029592"/>
<evidence type="ECO:0000313" key="10">
    <source>
        <dbReference type="EMBL" id="PWN27463.1"/>
    </source>
</evidence>
<reference evidence="10 11" key="1">
    <citation type="journal article" date="2018" name="Mol. Biol. Evol.">
        <title>Broad Genomic Sampling Reveals a Smut Pathogenic Ancestry of the Fungal Clade Ustilaginomycotina.</title>
        <authorList>
            <person name="Kijpornyongpan T."/>
            <person name="Mondo S.J."/>
            <person name="Barry K."/>
            <person name="Sandor L."/>
            <person name="Lee J."/>
            <person name="Lipzen A."/>
            <person name="Pangilinan J."/>
            <person name="LaButti K."/>
            <person name="Hainaut M."/>
            <person name="Henrissat B."/>
            <person name="Grigoriev I.V."/>
            <person name="Spatafora J.W."/>
            <person name="Aime M.C."/>
        </authorList>
    </citation>
    <scope>NUCLEOTIDE SEQUENCE [LARGE SCALE GENOMIC DNA]</scope>
    <source>
        <strain evidence="10 11">MCA 5214</strain>
    </source>
</reference>
<dbReference type="GO" id="GO:0034515">
    <property type="term" value="C:proteasome storage granule"/>
    <property type="evidence" value="ECO:0007669"/>
    <property type="project" value="TreeGrafter"/>
</dbReference>
<feature type="domain" description="26S proteasome non-ATPase regulatory subunit 1/RPN2 N-terminal" evidence="9">
    <location>
        <begin position="5"/>
        <end position="338"/>
    </location>
</feature>
<comment type="function">
    <text evidence="1 6">Acts as a regulatory subunit of the 26S proteasome which is involved in the ATP-dependent degradation of ubiquitinated proteins.</text>
</comment>
<evidence type="ECO:0000259" key="9">
    <source>
        <dbReference type="Pfam" id="PF21505"/>
    </source>
</evidence>
<keyword evidence="11" id="KW-1185">Reference proteome</keyword>
<dbReference type="InterPro" id="IPR048570">
    <property type="entry name" value="PSMD1_RPN2_N"/>
</dbReference>
<dbReference type="PIRSF" id="PIRSF015947">
    <property type="entry name" value="26S_Psome_Rpn2"/>
    <property type="match status" value="1"/>
</dbReference>
<dbReference type="SUPFAM" id="SSF48371">
    <property type="entry name" value="ARM repeat"/>
    <property type="match status" value="1"/>
</dbReference>
<keyword evidence="4" id="KW-0677">Repeat</keyword>
<proteinExistence type="inferred from homology"/>
<accession>A0A316UU82</accession>
<gene>
    <name evidence="10" type="ORF">BDZ90DRAFT_252706</name>
</gene>
<evidence type="ECO:0000313" key="11">
    <source>
        <dbReference type="Proteomes" id="UP000245884"/>
    </source>
</evidence>
<organism evidence="10 11">
    <name type="scientific">Jaminaea rosea</name>
    <dbReference type="NCBI Taxonomy" id="1569628"/>
    <lineage>
        <taxon>Eukaryota</taxon>
        <taxon>Fungi</taxon>
        <taxon>Dikarya</taxon>
        <taxon>Basidiomycota</taxon>
        <taxon>Ustilaginomycotina</taxon>
        <taxon>Exobasidiomycetes</taxon>
        <taxon>Microstromatales</taxon>
        <taxon>Microstromatales incertae sedis</taxon>
        <taxon>Jaminaea</taxon>
    </lineage>
</organism>
<dbReference type="EMBL" id="KZ819668">
    <property type="protein sequence ID" value="PWN27463.1"/>
    <property type="molecule type" value="Genomic_DNA"/>
</dbReference>
<dbReference type="GO" id="GO:0030234">
    <property type="term" value="F:enzyme regulator activity"/>
    <property type="evidence" value="ECO:0007669"/>
    <property type="project" value="UniProtKB-UniRule"/>
</dbReference>
<evidence type="ECO:0000256" key="4">
    <source>
        <dbReference type="ARBA" id="ARBA00022737"/>
    </source>
</evidence>
<dbReference type="InterPro" id="IPR016024">
    <property type="entry name" value="ARM-type_fold"/>
</dbReference>
<dbReference type="Pfam" id="PF18004">
    <property type="entry name" value="RPN2_C"/>
    <property type="match status" value="1"/>
</dbReference>
<dbReference type="InterPro" id="IPR040623">
    <property type="entry name" value="RPN2_C"/>
</dbReference>
<dbReference type="GO" id="GO:0042176">
    <property type="term" value="P:regulation of protein catabolic process"/>
    <property type="evidence" value="ECO:0007669"/>
    <property type="project" value="UniProtKB-UniRule"/>
</dbReference>
<dbReference type="PANTHER" id="PTHR10943">
    <property type="entry name" value="26S PROTEASOME NON-ATPASE REGULATORY SUBUNIT"/>
    <property type="match status" value="1"/>
</dbReference>
<keyword evidence="5 6" id="KW-0647">Proteasome</keyword>
<feature type="region of interest" description="Disordered" evidence="7">
    <location>
        <begin position="1036"/>
        <end position="1122"/>
    </location>
</feature>
<feature type="domain" description="26S proteasome regulatory subunit RPN2 C-terminal" evidence="8">
    <location>
        <begin position="781"/>
        <end position="927"/>
    </location>
</feature>
<dbReference type="GO" id="GO:0005634">
    <property type="term" value="C:nucleus"/>
    <property type="evidence" value="ECO:0007669"/>
    <property type="project" value="TreeGrafter"/>
</dbReference>
<dbReference type="Proteomes" id="UP000245884">
    <property type="component" value="Unassembled WGS sequence"/>
</dbReference>
<feature type="compositionally biased region" description="Polar residues" evidence="7">
    <location>
        <begin position="957"/>
        <end position="970"/>
    </location>
</feature>
<feature type="region of interest" description="Disordered" evidence="7">
    <location>
        <begin position="830"/>
        <end position="902"/>
    </location>
</feature>
<evidence type="ECO:0000256" key="2">
    <source>
        <dbReference type="ARBA" id="ARBA00006308"/>
    </source>
</evidence>
<evidence type="ECO:0000256" key="1">
    <source>
        <dbReference type="ARBA" id="ARBA00002187"/>
    </source>
</evidence>
<dbReference type="InterPro" id="IPR011989">
    <property type="entry name" value="ARM-like"/>
</dbReference>
<evidence type="ECO:0000256" key="7">
    <source>
        <dbReference type="SAM" id="MobiDB-lite"/>
    </source>
</evidence>
<feature type="compositionally biased region" description="Low complexity" evidence="7">
    <location>
        <begin position="977"/>
        <end position="999"/>
    </location>
</feature>
<feature type="compositionally biased region" description="Gly residues" evidence="7">
    <location>
        <begin position="1107"/>
        <end position="1122"/>
    </location>
</feature>
<dbReference type="FunFam" id="1.25.10.10:FF:000017">
    <property type="entry name" value="26S proteasome non-ATPase regulatory subunit 1"/>
    <property type="match status" value="1"/>
</dbReference>
<dbReference type="RefSeq" id="XP_025362075.1">
    <property type="nucleotide sequence ID" value="XM_025507769.1"/>
</dbReference>
<feature type="compositionally biased region" description="Low complexity" evidence="7">
    <location>
        <begin position="1047"/>
        <end position="1064"/>
    </location>
</feature>